<keyword evidence="1" id="KW-0732">Signal</keyword>
<gene>
    <name evidence="2" type="ORF">ElyMa_001964000</name>
</gene>
<sequence>MLAWCVMAVFILSSLVKGSPTIKLLERKATTSCDNFQLAGQDYTQLKYYMTGANYEFQFGAFTSPKLIDLPGENIMCSLLDLASGNCTRTQECWCEEIGPGEYHFTYNKTADADTSNYTVLMQWSGYLDHILRSEPYTFHEVYT</sequence>
<name>A0AAV4F0B5_9GAST</name>
<feature type="signal peptide" evidence="1">
    <location>
        <begin position="1"/>
        <end position="18"/>
    </location>
</feature>
<keyword evidence="3" id="KW-1185">Reference proteome</keyword>
<feature type="non-terminal residue" evidence="2">
    <location>
        <position position="144"/>
    </location>
</feature>
<evidence type="ECO:0000313" key="2">
    <source>
        <dbReference type="EMBL" id="GFR66220.1"/>
    </source>
</evidence>
<protein>
    <submittedName>
        <fullName evidence="2">Uncharacterized protein</fullName>
    </submittedName>
</protein>
<feature type="chain" id="PRO_5043382949" evidence="1">
    <location>
        <begin position="19"/>
        <end position="144"/>
    </location>
</feature>
<evidence type="ECO:0000256" key="1">
    <source>
        <dbReference type="SAM" id="SignalP"/>
    </source>
</evidence>
<evidence type="ECO:0000313" key="3">
    <source>
        <dbReference type="Proteomes" id="UP000762676"/>
    </source>
</evidence>
<dbReference type="EMBL" id="BMAT01004010">
    <property type="protein sequence ID" value="GFR66220.1"/>
    <property type="molecule type" value="Genomic_DNA"/>
</dbReference>
<reference evidence="2 3" key="1">
    <citation type="journal article" date="2021" name="Elife">
        <title>Chloroplast acquisition without the gene transfer in kleptoplastic sea slugs, Plakobranchus ocellatus.</title>
        <authorList>
            <person name="Maeda T."/>
            <person name="Takahashi S."/>
            <person name="Yoshida T."/>
            <person name="Shimamura S."/>
            <person name="Takaki Y."/>
            <person name="Nagai Y."/>
            <person name="Toyoda A."/>
            <person name="Suzuki Y."/>
            <person name="Arimoto A."/>
            <person name="Ishii H."/>
            <person name="Satoh N."/>
            <person name="Nishiyama T."/>
            <person name="Hasebe M."/>
            <person name="Maruyama T."/>
            <person name="Minagawa J."/>
            <person name="Obokata J."/>
            <person name="Shigenobu S."/>
        </authorList>
    </citation>
    <scope>NUCLEOTIDE SEQUENCE [LARGE SCALE GENOMIC DNA]</scope>
</reference>
<comment type="caution">
    <text evidence="2">The sequence shown here is derived from an EMBL/GenBank/DDBJ whole genome shotgun (WGS) entry which is preliminary data.</text>
</comment>
<dbReference type="AlphaFoldDB" id="A0AAV4F0B5"/>
<dbReference type="Proteomes" id="UP000762676">
    <property type="component" value="Unassembled WGS sequence"/>
</dbReference>
<proteinExistence type="predicted"/>
<accession>A0AAV4F0B5</accession>
<organism evidence="2 3">
    <name type="scientific">Elysia marginata</name>
    <dbReference type="NCBI Taxonomy" id="1093978"/>
    <lineage>
        <taxon>Eukaryota</taxon>
        <taxon>Metazoa</taxon>
        <taxon>Spiralia</taxon>
        <taxon>Lophotrochozoa</taxon>
        <taxon>Mollusca</taxon>
        <taxon>Gastropoda</taxon>
        <taxon>Heterobranchia</taxon>
        <taxon>Euthyneura</taxon>
        <taxon>Panpulmonata</taxon>
        <taxon>Sacoglossa</taxon>
        <taxon>Placobranchoidea</taxon>
        <taxon>Plakobranchidae</taxon>
        <taxon>Elysia</taxon>
    </lineage>
</organism>